<evidence type="ECO:0000256" key="1">
    <source>
        <dbReference type="SAM" id="MobiDB-lite"/>
    </source>
</evidence>
<dbReference type="Proteomes" id="UP000606974">
    <property type="component" value="Unassembled WGS sequence"/>
</dbReference>
<feature type="compositionally biased region" description="Polar residues" evidence="1">
    <location>
        <begin position="189"/>
        <end position="200"/>
    </location>
</feature>
<sequence length="237" mass="26485">MPSKSPLPAPSLDNKSYQFLSYRVLRWLTAVTTGSESFFVESAGPVLVGGVLADDVLVDCIELLFSSSNSPRSDLNSQSQKAGVVSIRLPSKYHAPLTLTSRCHAAEHPQGPVDLRHRFTFNQMQARRSHTPFDIGETQAARHAHGNQEICHRIRSHYEIAGPLGREEEGEHQQNRALHNSSEECLQRITSSSGKVSQYDQWPPPDGRIVTSESGEEEGEQICRNPFQPREEESREL</sequence>
<proteinExistence type="predicted"/>
<organism evidence="2 3">
    <name type="scientific">Endocarpon pusillum</name>
    <dbReference type="NCBI Taxonomy" id="364733"/>
    <lineage>
        <taxon>Eukaryota</taxon>
        <taxon>Fungi</taxon>
        <taxon>Dikarya</taxon>
        <taxon>Ascomycota</taxon>
        <taxon>Pezizomycotina</taxon>
        <taxon>Eurotiomycetes</taxon>
        <taxon>Chaetothyriomycetidae</taxon>
        <taxon>Verrucariales</taxon>
        <taxon>Verrucariaceae</taxon>
        <taxon>Endocarpon</taxon>
    </lineage>
</organism>
<reference evidence="2" key="1">
    <citation type="submission" date="2020-02" db="EMBL/GenBank/DDBJ databases">
        <authorList>
            <person name="Palmer J.M."/>
        </authorList>
    </citation>
    <scope>NUCLEOTIDE SEQUENCE</scope>
    <source>
        <strain evidence="2">EPUS1.4</strain>
        <tissue evidence="2">Thallus</tissue>
    </source>
</reference>
<evidence type="ECO:0000313" key="2">
    <source>
        <dbReference type="EMBL" id="KAF7510618.1"/>
    </source>
</evidence>
<comment type="caution">
    <text evidence="2">The sequence shown here is derived from an EMBL/GenBank/DDBJ whole genome shotgun (WGS) entry which is preliminary data.</text>
</comment>
<protein>
    <submittedName>
        <fullName evidence="2">Uncharacterized protein</fullName>
    </submittedName>
</protein>
<evidence type="ECO:0000313" key="3">
    <source>
        <dbReference type="Proteomes" id="UP000606974"/>
    </source>
</evidence>
<name>A0A8H7AK86_9EURO</name>
<keyword evidence="3" id="KW-1185">Reference proteome</keyword>
<dbReference type="AlphaFoldDB" id="A0A8H7AK86"/>
<dbReference type="EMBL" id="JAACFV010000028">
    <property type="protein sequence ID" value="KAF7510618.1"/>
    <property type="molecule type" value="Genomic_DNA"/>
</dbReference>
<feature type="region of interest" description="Disordered" evidence="1">
    <location>
        <begin position="189"/>
        <end position="237"/>
    </location>
</feature>
<gene>
    <name evidence="2" type="ORF">GJ744_006230</name>
</gene>
<accession>A0A8H7AK86</accession>